<comment type="caution">
    <text evidence="11">The sequence shown here is derived from an EMBL/GenBank/DDBJ whole genome shotgun (WGS) entry which is preliminary data.</text>
</comment>
<feature type="chain" id="PRO_5032703710" evidence="9">
    <location>
        <begin position="31"/>
        <end position="146"/>
    </location>
</feature>
<dbReference type="RefSeq" id="WP_246329939.1">
    <property type="nucleotide sequence ID" value="NZ_JABXXQ010000092.1"/>
</dbReference>
<keyword evidence="3 8" id="KW-0349">Heme</keyword>
<evidence type="ECO:0000256" key="7">
    <source>
        <dbReference type="ARBA" id="ARBA00023004"/>
    </source>
</evidence>
<dbReference type="InterPro" id="IPR009056">
    <property type="entry name" value="Cyt_c-like_dom"/>
</dbReference>
<keyword evidence="2" id="KW-0813">Transport</keyword>
<proteinExistence type="predicted"/>
<keyword evidence="7 8" id="KW-0408">Iron</keyword>
<keyword evidence="6" id="KW-0249">Electron transport</keyword>
<protein>
    <submittedName>
        <fullName evidence="11">Mono/diheme cytochrome c family protein</fullName>
    </submittedName>
</protein>
<accession>A0A839UQD2</accession>
<evidence type="ECO:0000256" key="8">
    <source>
        <dbReference type="PROSITE-ProRule" id="PRU00433"/>
    </source>
</evidence>
<evidence type="ECO:0000313" key="11">
    <source>
        <dbReference type="EMBL" id="MBB3172398.1"/>
    </source>
</evidence>
<dbReference type="InterPro" id="IPR008168">
    <property type="entry name" value="Cyt_C_IC"/>
</dbReference>
<dbReference type="PANTHER" id="PTHR35008">
    <property type="entry name" value="BLL4482 PROTEIN-RELATED"/>
    <property type="match status" value="1"/>
</dbReference>
<dbReference type="InterPro" id="IPR036909">
    <property type="entry name" value="Cyt_c-like_dom_sf"/>
</dbReference>
<dbReference type="Pfam" id="PF13442">
    <property type="entry name" value="Cytochrome_CBB3"/>
    <property type="match status" value="1"/>
</dbReference>
<dbReference type="GO" id="GO:0020037">
    <property type="term" value="F:heme binding"/>
    <property type="evidence" value="ECO:0007669"/>
    <property type="project" value="InterPro"/>
</dbReference>
<dbReference type="Gene3D" id="1.10.760.10">
    <property type="entry name" value="Cytochrome c-like domain"/>
    <property type="match status" value="1"/>
</dbReference>
<organism evidence="11 12">
    <name type="scientific">Endobacter medicaginis</name>
    <dbReference type="NCBI Taxonomy" id="1181271"/>
    <lineage>
        <taxon>Bacteria</taxon>
        <taxon>Pseudomonadati</taxon>
        <taxon>Pseudomonadota</taxon>
        <taxon>Alphaproteobacteria</taxon>
        <taxon>Acetobacterales</taxon>
        <taxon>Acetobacteraceae</taxon>
        <taxon>Endobacter</taxon>
    </lineage>
</organism>
<feature type="signal peptide" evidence="9">
    <location>
        <begin position="1"/>
        <end position="30"/>
    </location>
</feature>
<dbReference type="GO" id="GO:0005506">
    <property type="term" value="F:iron ion binding"/>
    <property type="evidence" value="ECO:0007669"/>
    <property type="project" value="InterPro"/>
</dbReference>
<dbReference type="PRINTS" id="PR00605">
    <property type="entry name" value="CYTCHROMECIC"/>
</dbReference>
<evidence type="ECO:0000256" key="1">
    <source>
        <dbReference type="ARBA" id="ARBA00001926"/>
    </source>
</evidence>
<evidence type="ECO:0000313" key="12">
    <source>
        <dbReference type="Proteomes" id="UP000557688"/>
    </source>
</evidence>
<evidence type="ECO:0000256" key="2">
    <source>
        <dbReference type="ARBA" id="ARBA00022448"/>
    </source>
</evidence>
<keyword evidence="12" id="KW-1185">Reference proteome</keyword>
<evidence type="ECO:0000256" key="3">
    <source>
        <dbReference type="ARBA" id="ARBA00022617"/>
    </source>
</evidence>
<dbReference type="AlphaFoldDB" id="A0A839UQD2"/>
<evidence type="ECO:0000256" key="4">
    <source>
        <dbReference type="ARBA" id="ARBA00022660"/>
    </source>
</evidence>
<dbReference type="GO" id="GO:0009055">
    <property type="term" value="F:electron transfer activity"/>
    <property type="evidence" value="ECO:0007669"/>
    <property type="project" value="InterPro"/>
</dbReference>
<comment type="cofactor">
    <cofactor evidence="1">
        <name>heme c</name>
        <dbReference type="ChEBI" id="CHEBI:61717"/>
    </cofactor>
</comment>
<evidence type="ECO:0000256" key="6">
    <source>
        <dbReference type="ARBA" id="ARBA00022982"/>
    </source>
</evidence>
<evidence type="ECO:0000259" key="10">
    <source>
        <dbReference type="PROSITE" id="PS51007"/>
    </source>
</evidence>
<gene>
    <name evidence="11" type="ORF">FHR90_000204</name>
</gene>
<evidence type="ECO:0000256" key="9">
    <source>
        <dbReference type="SAM" id="SignalP"/>
    </source>
</evidence>
<sequence length="146" mass="14911">MKATASMLAASALAAAGLLALALSPCPAWADAAANVTGAVPVMKDGAQVYQHVCQGCHMPDGKGAVGTATIPALAGNPKLASAGYPAQVIVHGYGGMPFFNGYLSDTQVADVVNYIRSHFGNNFTDKLTPDDVKPLRADAPVVEMP</sequence>
<dbReference type="SUPFAM" id="SSF46626">
    <property type="entry name" value="Cytochrome c"/>
    <property type="match status" value="1"/>
</dbReference>
<dbReference type="PROSITE" id="PS51007">
    <property type="entry name" value="CYTC"/>
    <property type="match status" value="1"/>
</dbReference>
<evidence type="ECO:0000256" key="5">
    <source>
        <dbReference type="ARBA" id="ARBA00022723"/>
    </source>
</evidence>
<name>A0A839UQD2_9PROT</name>
<reference evidence="11 12" key="1">
    <citation type="submission" date="2020-08" db="EMBL/GenBank/DDBJ databases">
        <title>Genomic Encyclopedia of Type Strains, Phase III (KMG-III): the genomes of soil and plant-associated and newly described type strains.</title>
        <authorList>
            <person name="Whitman W."/>
        </authorList>
    </citation>
    <scope>NUCLEOTIDE SEQUENCE [LARGE SCALE GENOMIC DNA]</scope>
    <source>
        <strain evidence="11 12">CECT 8088</strain>
    </source>
</reference>
<dbReference type="InterPro" id="IPR051459">
    <property type="entry name" value="Cytochrome_c-type_DH"/>
</dbReference>
<dbReference type="EMBL" id="JACHXV010000001">
    <property type="protein sequence ID" value="MBB3172398.1"/>
    <property type="molecule type" value="Genomic_DNA"/>
</dbReference>
<keyword evidence="4" id="KW-0679">Respiratory chain</keyword>
<dbReference type="Proteomes" id="UP000557688">
    <property type="component" value="Unassembled WGS sequence"/>
</dbReference>
<keyword evidence="9" id="KW-0732">Signal</keyword>
<dbReference type="PANTHER" id="PTHR35008:SF9">
    <property type="entry name" value="CYTOCHROME C DOMAIN-CONTAINING PROTEIN"/>
    <property type="match status" value="1"/>
</dbReference>
<keyword evidence="5 8" id="KW-0479">Metal-binding</keyword>
<feature type="domain" description="Cytochrome c" evidence="10">
    <location>
        <begin position="41"/>
        <end position="120"/>
    </location>
</feature>